<feature type="region of interest" description="Disordered" evidence="1">
    <location>
        <begin position="43"/>
        <end position="62"/>
    </location>
</feature>
<dbReference type="EMBL" id="BTTX01000001">
    <property type="protein sequence ID" value="GMU04687.1"/>
    <property type="molecule type" value="Genomic_DNA"/>
</dbReference>
<sequence length="62" mass="6816">MQTRWQAMQWSMHSRSSLWLRIASAFAMVGFLSGRRPSGLTVGTRGAATIPPRADGWPTAPD</sequence>
<gene>
    <name evidence="2" type="ORF">ASNO1_09390</name>
</gene>
<accession>A0ABQ6QLI8</accession>
<comment type="caution">
    <text evidence="2">The sequence shown here is derived from an EMBL/GenBank/DDBJ whole genome shotgun (WGS) entry which is preliminary data.</text>
</comment>
<dbReference type="Proteomes" id="UP001342631">
    <property type="component" value="Unassembled WGS sequence"/>
</dbReference>
<protein>
    <submittedName>
        <fullName evidence="2">Uncharacterized protein</fullName>
    </submittedName>
</protein>
<name>A0ABQ6QLI8_9BACT</name>
<evidence type="ECO:0000313" key="3">
    <source>
        <dbReference type="Proteomes" id="UP001342631"/>
    </source>
</evidence>
<organism evidence="2 3">
    <name type="scientific">Corallococcus caeni</name>
    <dbReference type="NCBI Taxonomy" id="3082388"/>
    <lineage>
        <taxon>Bacteria</taxon>
        <taxon>Pseudomonadati</taxon>
        <taxon>Myxococcota</taxon>
        <taxon>Myxococcia</taxon>
        <taxon>Myxococcales</taxon>
        <taxon>Cystobacterineae</taxon>
        <taxon>Myxococcaceae</taxon>
        <taxon>Corallococcus</taxon>
    </lineage>
</organism>
<proteinExistence type="predicted"/>
<keyword evidence="3" id="KW-1185">Reference proteome</keyword>
<evidence type="ECO:0000256" key="1">
    <source>
        <dbReference type="SAM" id="MobiDB-lite"/>
    </source>
</evidence>
<reference evidence="2 3" key="1">
    <citation type="journal article" date="2024" name="Arch. Microbiol.">
        <title>Corallococcus caeni sp. nov., a novel myxobacterium isolated from activated sludge.</title>
        <authorList>
            <person name="Tomita S."/>
            <person name="Nakai R."/>
            <person name="Kuroda K."/>
            <person name="Kurashita H."/>
            <person name="Hatamoto M."/>
            <person name="Yamaguchi T."/>
            <person name="Narihiro T."/>
        </authorList>
    </citation>
    <scope>NUCLEOTIDE SEQUENCE [LARGE SCALE GENOMIC DNA]</scope>
    <source>
        <strain evidence="2 3">NO1</strain>
    </source>
</reference>
<evidence type="ECO:0000313" key="2">
    <source>
        <dbReference type="EMBL" id="GMU04687.1"/>
    </source>
</evidence>